<reference evidence="3 4" key="1">
    <citation type="submission" date="2018-10" db="EMBL/GenBank/DDBJ databases">
        <title>Marmoricola sp. 4Q3S-7 whole genome shotgun sequence.</title>
        <authorList>
            <person name="Li F."/>
        </authorList>
    </citation>
    <scope>NUCLEOTIDE SEQUENCE [LARGE SCALE GENOMIC DNA]</scope>
    <source>
        <strain evidence="3 4">4Q3S-7</strain>
    </source>
</reference>
<dbReference type="Gene3D" id="3.40.50.450">
    <property type="match status" value="1"/>
</dbReference>
<dbReference type="Proteomes" id="UP000281708">
    <property type="component" value="Unassembled WGS sequence"/>
</dbReference>
<dbReference type="AlphaFoldDB" id="A0A3L8P5M1"/>
<dbReference type="Pfam" id="PF03641">
    <property type="entry name" value="Lysine_decarbox"/>
    <property type="match status" value="1"/>
</dbReference>
<keyword evidence="2" id="KW-0378">Hydrolase</keyword>
<accession>A0A3L8P5M1</accession>
<gene>
    <name evidence="3" type="ORF">D9V37_08735</name>
</gene>
<dbReference type="PANTHER" id="PTHR31223">
    <property type="entry name" value="LOG FAMILY PROTEIN YJL055W"/>
    <property type="match status" value="1"/>
</dbReference>
<dbReference type="PANTHER" id="PTHR31223:SF70">
    <property type="entry name" value="LOG FAMILY PROTEIN YJL055W"/>
    <property type="match status" value="1"/>
</dbReference>
<organism evidence="3 4">
    <name type="scientific">Nocardioides mangrovicus</name>
    <dbReference type="NCBI Taxonomy" id="2478913"/>
    <lineage>
        <taxon>Bacteria</taxon>
        <taxon>Bacillati</taxon>
        <taxon>Actinomycetota</taxon>
        <taxon>Actinomycetes</taxon>
        <taxon>Propionibacteriales</taxon>
        <taxon>Nocardioidaceae</taxon>
        <taxon>Nocardioides</taxon>
    </lineage>
</organism>
<sequence>MRTVCVYCGSSNGSSPAYADAARRLGETLVERDLGLVYGGAHVGLMGVVADAVLAGGGTVVGVIPAGLRDKELAHTGLTELHVVDTMHERKQLMAEVADAFVALPGGTGTLDELFETFTWLQLGLHSKPIGLLDVEGYWRPLVAFLDTAVDAGFLPREHADAMLLRDDPDALLDAFATWLPPHHEKWQ</sequence>
<keyword evidence="4" id="KW-1185">Reference proteome</keyword>
<comment type="catalytic activity">
    <reaction evidence="2">
        <text>9-ribosyl-trans-zeatin 5'-phosphate + H2O = trans-zeatin + D-ribose 5-phosphate</text>
        <dbReference type="Rhea" id="RHEA:48564"/>
        <dbReference type="ChEBI" id="CHEBI:15377"/>
        <dbReference type="ChEBI" id="CHEBI:16522"/>
        <dbReference type="ChEBI" id="CHEBI:78346"/>
        <dbReference type="ChEBI" id="CHEBI:87947"/>
        <dbReference type="EC" id="3.2.2.n1"/>
    </reaction>
</comment>
<dbReference type="GO" id="GO:0005829">
    <property type="term" value="C:cytosol"/>
    <property type="evidence" value="ECO:0007669"/>
    <property type="project" value="TreeGrafter"/>
</dbReference>
<keyword evidence="2" id="KW-0203">Cytokinin biosynthesis</keyword>
<dbReference type="InterPro" id="IPR031100">
    <property type="entry name" value="LOG_fam"/>
</dbReference>
<dbReference type="SUPFAM" id="SSF102405">
    <property type="entry name" value="MCP/YpsA-like"/>
    <property type="match status" value="1"/>
</dbReference>
<dbReference type="RefSeq" id="WP_121805713.1">
    <property type="nucleotide sequence ID" value="NZ_RDBE01000006.1"/>
</dbReference>
<evidence type="ECO:0000256" key="2">
    <source>
        <dbReference type="RuleBase" id="RU363015"/>
    </source>
</evidence>
<dbReference type="InterPro" id="IPR005269">
    <property type="entry name" value="LOG"/>
</dbReference>
<dbReference type="NCBIfam" id="TIGR00730">
    <property type="entry name" value="Rossman fold protein, TIGR00730 family"/>
    <property type="match status" value="1"/>
</dbReference>
<evidence type="ECO:0000313" key="3">
    <source>
        <dbReference type="EMBL" id="RLV49949.1"/>
    </source>
</evidence>
<dbReference type="GO" id="GO:0009691">
    <property type="term" value="P:cytokinin biosynthetic process"/>
    <property type="evidence" value="ECO:0007669"/>
    <property type="project" value="UniProtKB-UniRule"/>
</dbReference>
<comment type="similarity">
    <text evidence="1 2">Belongs to the LOG family.</text>
</comment>
<proteinExistence type="inferred from homology"/>
<evidence type="ECO:0000256" key="1">
    <source>
        <dbReference type="ARBA" id="ARBA00006763"/>
    </source>
</evidence>
<comment type="caution">
    <text evidence="3">The sequence shown here is derived from an EMBL/GenBank/DDBJ whole genome shotgun (WGS) entry which is preliminary data.</text>
</comment>
<comment type="catalytic activity">
    <reaction evidence="2">
        <text>N(6)-(dimethylallyl)adenosine 5'-phosphate + H2O = N(6)-dimethylallyladenine + D-ribose 5-phosphate</text>
        <dbReference type="Rhea" id="RHEA:48560"/>
        <dbReference type="ChEBI" id="CHEBI:15377"/>
        <dbReference type="ChEBI" id="CHEBI:17660"/>
        <dbReference type="ChEBI" id="CHEBI:57526"/>
        <dbReference type="ChEBI" id="CHEBI:78346"/>
        <dbReference type="EC" id="3.2.2.n1"/>
    </reaction>
</comment>
<dbReference type="OrthoDB" id="9801098at2"/>
<protein>
    <recommendedName>
        <fullName evidence="2">Cytokinin riboside 5'-monophosphate phosphoribohydrolase</fullName>
        <ecNumber evidence="2">3.2.2.n1</ecNumber>
    </recommendedName>
</protein>
<name>A0A3L8P5M1_9ACTN</name>
<dbReference type="GO" id="GO:0102682">
    <property type="term" value="F:cytokinin riboside 5'-monophosphate phosphoribohydrolase activity"/>
    <property type="evidence" value="ECO:0007669"/>
    <property type="project" value="RHEA"/>
</dbReference>
<dbReference type="EC" id="3.2.2.n1" evidence="2"/>
<dbReference type="EMBL" id="RDBE01000006">
    <property type="protein sequence ID" value="RLV49949.1"/>
    <property type="molecule type" value="Genomic_DNA"/>
</dbReference>
<evidence type="ECO:0000313" key="4">
    <source>
        <dbReference type="Proteomes" id="UP000281708"/>
    </source>
</evidence>